<dbReference type="InterPro" id="IPR036188">
    <property type="entry name" value="FAD/NAD-bd_sf"/>
</dbReference>
<accession>A0A5C3P5S5</accession>
<sequence length="172" mass="19194">MMAQPHEKRLSVIHPKPRVHGVRGLGVRETSVLPEITGSHTGTSTLVWVEECADILGRALESRFDGIYQVDGGERTRCRLYRNCQQMLRSPRPSHHGATKLAWDVSYIPWGRLGATPSSSLERGLIDLCAWGTKDVLMRHMPPATVILLTAVQRLIYFCLLTSSTSNRHPVA</sequence>
<dbReference type="InParanoid" id="A0A5C3P5S5"/>
<keyword evidence="2" id="KW-1185">Reference proteome</keyword>
<evidence type="ECO:0000313" key="1">
    <source>
        <dbReference type="EMBL" id="TFK83630.1"/>
    </source>
</evidence>
<proteinExistence type="predicted"/>
<dbReference type="Proteomes" id="UP000308197">
    <property type="component" value="Unassembled WGS sequence"/>
</dbReference>
<dbReference type="EMBL" id="ML211378">
    <property type="protein sequence ID" value="TFK83630.1"/>
    <property type="molecule type" value="Genomic_DNA"/>
</dbReference>
<organism evidence="1 2">
    <name type="scientific">Polyporus arcularius HHB13444</name>
    <dbReference type="NCBI Taxonomy" id="1314778"/>
    <lineage>
        <taxon>Eukaryota</taxon>
        <taxon>Fungi</taxon>
        <taxon>Dikarya</taxon>
        <taxon>Basidiomycota</taxon>
        <taxon>Agaricomycotina</taxon>
        <taxon>Agaricomycetes</taxon>
        <taxon>Polyporales</taxon>
        <taxon>Polyporaceae</taxon>
        <taxon>Polyporus</taxon>
    </lineage>
</organism>
<gene>
    <name evidence="1" type="ORF">K466DRAFT_254620</name>
</gene>
<dbReference type="Gene3D" id="3.50.50.60">
    <property type="entry name" value="FAD/NAD(P)-binding domain"/>
    <property type="match status" value="1"/>
</dbReference>
<name>A0A5C3P5S5_9APHY</name>
<reference evidence="1 2" key="1">
    <citation type="journal article" date="2019" name="Nat. Ecol. Evol.">
        <title>Megaphylogeny resolves global patterns of mushroom evolution.</title>
        <authorList>
            <person name="Varga T."/>
            <person name="Krizsan K."/>
            <person name="Foldi C."/>
            <person name="Dima B."/>
            <person name="Sanchez-Garcia M."/>
            <person name="Sanchez-Ramirez S."/>
            <person name="Szollosi G.J."/>
            <person name="Szarkandi J.G."/>
            <person name="Papp V."/>
            <person name="Albert L."/>
            <person name="Andreopoulos W."/>
            <person name="Angelini C."/>
            <person name="Antonin V."/>
            <person name="Barry K.W."/>
            <person name="Bougher N.L."/>
            <person name="Buchanan P."/>
            <person name="Buyck B."/>
            <person name="Bense V."/>
            <person name="Catcheside P."/>
            <person name="Chovatia M."/>
            <person name="Cooper J."/>
            <person name="Damon W."/>
            <person name="Desjardin D."/>
            <person name="Finy P."/>
            <person name="Geml J."/>
            <person name="Haridas S."/>
            <person name="Hughes K."/>
            <person name="Justo A."/>
            <person name="Karasinski D."/>
            <person name="Kautmanova I."/>
            <person name="Kiss B."/>
            <person name="Kocsube S."/>
            <person name="Kotiranta H."/>
            <person name="LaButti K.M."/>
            <person name="Lechner B.E."/>
            <person name="Liimatainen K."/>
            <person name="Lipzen A."/>
            <person name="Lukacs Z."/>
            <person name="Mihaltcheva S."/>
            <person name="Morgado L.N."/>
            <person name="Niskanen T."/>
            <person name="Noordeloos M.E."/>
            <person name="Ohm R.A."/>
            <person name="Ortiz-Santana B."/>
            <person name="Ovrebo C."/>
            <person name="Racz N."/>
            <person name="Riley R."/>
            <person name="Savchenko A."/>
            <person name="Shiryaev A."/>
            <person name="Soop K."/>
            <person name="Spirin V."/>
            <person name="Szebenyi C."/>
            <person name="Tomsovsky M."/>
            <person name="Tulloss R.E."/>
            <person name="Uehling J."/>
            <person name="Grigoriev I.V."/>
            <person name="Vagvolgyi C."/>
            <person name="Papp T."/>
            <person name="Martin F.M."/>
            <person name="Miettinen O."/>
            <person name="Hibbett D.S."/>
            <person name="Nagy L.G."/>
        </authorList>
    </citation>
    <scope>NUCLEOTIDE SEQUENCE [LARGE SCALE GENOMIC DNA]</scope>
    <source>
        <strain evidence="1 2">HHB13444</strain>
    </source>
</reference>
<protein>
    <submittedName>
        <fullName evidence="1">Uncharacterized protein</fullName>
    </submittedName>
</protein>
<dbReference type="AlphaFoldDB" id="A0A5C3P5S5"/>
<evidence type="ECO:0000313" key="2">
    <source>
        <dbReference type="Proteomes" id="UP000308197"/>
    </source>
</evidence>